<organism evidence="2 3">
    <name type="scientific">Bemisia tabaci</name>
    <name type="common">Sweetpotato whitefly</name>
    <name type="synonym">Aleurodes tabaci</name>
    <dbReference type="NCBI Taxonomy" id="7038"/>
    <lineage>
        <taxon>Eukaryota</taxon>
        <taxon>Metazoa</taxon>
        <taxon>Ecdysozoa</taxon>
        <taxon>Arthropoda</taxon>
        <taxon>Hexapoda</taxon>
        <taxon>Insecta</taxon>
        <taxon>Pterygota</taxon>
        <taxon>Neoptera</taxon>
        <taxon>Paraneoptera</taxon>
        <taxon>Hemiptera</taxon>
        <taxon>Sternorrhyncha</taxon>
        <taxon>Aleyrodoidea</taxon>
        <taxon>Aleyrodidae</taxon>
        <taxon>Aleyrodinae</taxon>
        <taxon>Bemisia</taxon>
    </lineage>
</organism>
<gene>
    <name evidence="2" type="ORF">BEMITA_LOCUS12478</name>
</gene>
<feature type="region of interest" description="Disordered" evidence="1">
    <location>
        <begin position="207"/>
        <end position="233"/>
    </location>
</feature>
<protein>
    <submittedName>
        <fullName evidence="2">Uncharacterized protein</fullName>
    </submittedName>
</protein>
<evidence type="ECO:0000256" key="1">
    <source>
        <dbReference type="SAM" id="MobiDB-lite"/>
    </source>
</evidence>
<name>A0A9P0AN82_BEMTA</name>
<dbReference type="Proteomes" id="UP001152759">
    <property type="component" value="Chromosome 8"/>
</dbReference>
<accession>A0A9P0AN82</accession>
<dbReference type="EMBL" id="OU963869">
    <property type="protein sequence ID" value="CAH0394148.1"/>
    <property type="molecule type" value="Genomic_DNA"/>
</dbReference>
<feature type="compositionally biased region" description="Acidic residues" evidence="1">
    <location>
        <begin position="217"/>
        <end position="228"/>
    </location>
</feature>
<evidence type="ECO:0000313" key="2">
    <source>
        <dbReference type="EMBL" id="CAH0394148.1"/>
    </source>
</evidence>
<sequence length="264" mass="30170">MDLSKETKPQLEQLLYNATLLTEAALELREKSISSDKYSSYLRSLAWRATRASSIIQQTSRNCLNLAQRIATSCSKTLEILPEPALRQQTERLLFILEKELIDVIDFDLAENPFAFTPNNPNNLSEKLRNLESRVKLDSGYLSQCSSAKSFKQDVDEKYPENCSRESLFDFNVMNLPPVPEDISMNFNKIGIPSHSQSSLRSLRKVKHYTQKAMPSDESEESENDDQDIASISGEGRHSYWELMKHVNKRKTLGNIKEESSQDL</sequence>
<dbReference type="AlphaFoldDB" id="A0A9P0AN82"/>
<keyword evidence="3" id="KW-1185">Reference proteome</keyword>
<evidence type="ECO:0000313" key="3">
    <source>
        <dbReference type="Proteomes" id="UP001152759"/>
    </source>
</evidence>
<reference evidence="2" key="1">
    <citation type="submission" date="2021-12" db="EMBL/GenBank/DDBJ databases">
        <authorList>
            <person name="King R."/>
        </authorList>
    </citation>
    <scope>NUCLEOTIDE SEQUENCE</scope>
</reference>
<proteinExistence type="predicted"/>